<accession>A0AAV1KLC6</accession>
<sequence>MSPISYKKNTHARTHHARTHALTHALTHARTHACTHTHTCHLVLKRGYLKSFPGVLKMCNFKHFHVFF</sequence>
<gene>
    <name evidence="1" type="ORF">PARMNEM_LOCUS5211</name>
</gene>
<proteinExistence type="predicted"/>
<dbReference type="AlphaFoldDB" id="A0AAV1KLC6"/>
<comment type="caution">
    <text evidence="1">The sequence shown here is derived from an EMBL/GenBank/DDBJ whole genome shotgun (WGS) entry which is preliminary data.</text>
</comment>
<name>A0AAV1KLC6_9NEOP</name>
<evidence type="ECO:0000313" key="2">
    <source>
        <dbReference type="Proteomes" id="UP001314205"/>
    </source>
</evidence>
<dbReference type="EMBL" id="CAVLGL010000057">
    <property type="protein sequence ID" value="CAK1583865.1"/>
    <property type="molecule type" value="Genomic_DNA"/>
</dbReference>
<dbReference type="Proteomes" id="UP001314205">
    <property type="component" value="Unassembled WGS sequence"/>
</dbReference>
<reference evidence="1 2" key="1">
    <citation type="submission" date="2023-11" db="EMBL/GenBank/DDBJ databases">
        <authorList>
            <person name="Hedman E."/>
            <person name="Englund M."/>
            <person name="Stromberg M."/>
            <person name="Nyberg Akerstrom W."/>
            <person name="Nylinder S."/>
            <person name="Jareborg N."/>
            <person name="Kallberg Y."/>
            <person name="Kronander E."/>
        </authorList>
    </citation>
    <scope>NUCLEOTIDE SEQUENCE [LARGE SCALE GENOMIC DNA]</scope>
</reference>
<organism evidence="1 2">
    <name type="scientific">Parnassius mnemosyne</name>
    <name type="common">clouded apollo</name>
    <dbReference type="NCBI Taxonomy" id="213953"/>
    <lineage>
        <taxon>Eukaryota</taxon>
        <taxon>Metazoa</taxon>
        <taxon>Ecdysozoa</taxon>
        <taxon>Arthropoda</taxon>
        <taxon>Hexapoda</taxon>
        <taxon>Insecta</taxon>
        <taxon>Pterygota</taxon>
        <taxon>Neoptera</taxon>
        <taxon>Endopterygota</taxon>
        <taxon>Lepidoptera</taxon>
        <taxon>Glossata</taxon>
        <taxon>Ditrysia</taxon>
        <taxon>Papilionoidea</taxon>
        <taxon>Papilionidae</taxon>
        <taxon>Parnassiinae</taxon>
        <taxon>Parnassini</taxon>
        <taxon>Parnassius</taxon>
        <taxon>Driopa</taxon>
    </lineage>
</organism>
<keyword evidence="2" id="KW-1185">Reference proteome</keyword>
<evidence type="ECO:0000313" key="1">
    <source>
        <dbReference type="EMBL" id="CAK1583865.1"/>
    </source>
</evidence>
<protein>
    <submittedName>
        <fullName evidence="1">Uncharacterized protein</fullName>
    </submittedName>
</protein>